<keyword evidence="2" id="KW-1185">Reference proteome</keyword>
<dbReference type="OrthoDB" id="1259649at2"/>
<organism evidence="1 2">
    <name type="scientific">Elizabethkingia bruuniana</name>
    <dbReference type="NCBI Taxonomy" id="1756149"/>
    <lineage>
        <taxon>Bacteria</taxon>
        <taxon>Pseudomonadati</taxon>
        <taxon>Bacteroidota</taxon>
        <taxon>Flavobacteriia</taxon>
        <taxon>Flavobacteriales</taxon>
        <taxon>Weeksellaceae</taxon>
        <taxon>Elizabethkingia</taxon>
    </lineage>
</organism>
<dbReference type="GeneID" id="93131832"/>
<proteinExistence type="predicted"/>
<dbReference type="AlphaFoldDB" id="A0A7T7UWW8"/>
<name>A0A7T7UWW8_9FLAO</name>
<gene>
    <name evidence="1" type="ORF">I6H88_13830</name>
</gene>
<dbReference type="Proteomes" id="UP000595426">
    <property type="component" value="Chromosome"/>
</dbReference>
<dbReference type="RefSeq" id="WP_034871264.1">
    <property type="nucleotide sequence ID" value="NZ_CBCSDR010000005.1"/>
</dbReference>
<protein>
    <submittedName>
        <fullName evidence="1">Uncharacterized protein</fullName>
    </submittedName>
</protein>
<evidence type="ECO:0000313" key="2">
    <source>
        <dbReference type="Proteomes" id="UP000595426"/>
    </source>
</evidence>
<reference evidence="1 2" key="1">
    <citation type="submission" date="2020-12" db="EMBL/GenBank/DDBJ databases">
        <title>FDA dAtabase for Regulatory Grade micrObial Sequences (FDA-ARGOS): Supporting development and validation of Infectious Disease Dx tests.</title>
        <authorList>
            <person name="Kerrigan L."/>
            <person name="Long C."/>
            <person name="Tallon L."/>
            <person name="Sadzewicz L."/>
            <person name="Zhao X."/>
            <person name="Boylan J."/>
            <person name="Ott S."/>
            <person name="Bowen H."/>
            <person name="Vavikolanu K."/>
            <person name="Mehta A."/>
            <person name="Aluvathingal J."/>
            <person name="Nadendla S."/>
            <person name="Yan Y."/>
            <person name="Sichtig H."/>
        </authorList>
    </citation>
    <scope>NUCLEOTIDE SEQUENCE [LARGE SCALE GENOMIC DNA]</scope>
    <source>
        <strain evidence="1 2">FDAARGOS_1031</strain>
    </source>
</reference>
<dbReference type="KEGG" id="egm:AYC65_02905"/>
<dbReference type="EMBL" id="CP067018">
    <property type="protein sequence ID" value="QQN57524.1"/>
    <property type="molecule type" value="Genomic_DNA"/>
</dbReference>
<sequence length="135" mass="16461">MELYPEEIKEYNRLTKGMEFTFMALTMDFLTHCENVIFGYEEPELPYFCFHLYSDKGLKEIYEKLTHTLEYVYSEVDPKYNNLRNNLSNLLILLREPKARIQDKKYQQSNNDYWYKLVKNEDRLIDHSAFKKYAK</sequence>
<evidence type="ECO:0000313" key="1">
    <source>
        <dbReference type="EMBL" id="QQN57524.1"/>
    </source>
</evidence>
<accession>A0A7T7UWW8</accession>